<comment type="function">
    <text evidence="5">Catalyzes the synthesis of gamma-glutamylcysteine (gamma-GC). This compound is used as substrate for the biosynthesis of the low-molecular thiol compound ergothioneine.</text>
</comment>
<keyword evidence="2 5" id="KW-0547">Nucleotide-binding</keyword>
<comment type="catalytic activity">
    <reaction evidence="4 5 6">
        <text>L-cysteine + L-glutamate + ATP = gamma-L-glutamyl-L-cysteine + ADP + phosphate + H(+)</text>
        <dbReference type="Rhea" id="RHEA:13285"/>
        <dbReference type="ChEBI" id="CHEBI:15378"/>
        <dbReference type="ChEBI" id="CHEBI:29985"/>
        <dbReference type="ChEBI" id="CHEBI:30616"/>
        <dbReference type="ChEBI" id="CHEBI:35235"/>
        <dbReference type="ChEBI" id="CHEBI:43474"/>
        <dbReference type="ChEBI" id="CHEBI:58173"/>
        <dbReference type="ChEBI" id="CHEBI:456216"/>
        <dbReference type="EC" id="6.3.2.2"/>
    </reaction>
</comment>
<dbReference type="Gene3D" id="3.30.590.20">
    <property type="match status" value="1"/>
</dbReference>
<dbReference type="NCBIfam" id="TIGR03444">
    <property type="entry name" value="EgtA_Cys_ligase"/>
    <property type="match status" value="1"/>
</dbReference>
<evidence type="ECO:0000256" key="5">
    <source>
        <dbReference type="HAMAP-Rule" id="MF_02034"/>
    </source>
</evidence>
<dbReference type="InterPro" id="IPR035434">
    <property type="entry name" value="GCL_bact_plant"/>
</dbReference>
<proteinExistence type="inferred from homology"/>
<evidence type="ECO:0000256" key="4">
    <source>
        <dbReference type="ARBA" id="ARBA00048819"/>
    </source>
</evidence>
<dbReference type="RefSeq" id="WP_184815601.1">
    <property type="nucleotide sequence ID" value="NZ_JACHJQ010000010.1"/>
</dbReference>
<evidence type="ECO:0000313" key="8">
    <source>
        <dbReference type="Proteomes" id="UP000520767"/>
    </source>
</evidence>
<accession>A0A7W7QDL8</accession>
<dbReference type="PANTHER" id="PTHR34378">
    <property type="entry name" value="GLUTAMATE--CYSTEINE LIGASE, CHLOROPLASTIC"/>
    <property type="match status" value="1"/>
</dbReference>
<dbReference type="EC" id="6.3.2.2" evidence="5"/>
<keyword evidence="8" id="KW-1185">Reference proteome</keyword>
<dbReference type="GO" id="GO:0005524">
    <property type="term" value="F:ATP binding"/>
    <property type="evidence" value="ECO:0007669"/>
    <property type="project" value="UniProtKB-UniRule"/>
</dbReference>
<dbReference type="GO" id="GO:0006750">
    <property type="term" value="P:glutathione biosynthetic process"/>
    <property type="evidence" value="ECO:0007669"/>
    <property type="project" value="UniProtKB-UniRule"/>
</dbReference>
<dbReference type="UniPathway" id="UPA01014"/>
<evidence type="ECO:0000256" key="3">
    <source>
        <dbReference type="ARBA" id="ARBA00022840"/>
    </source>
</evidence>
<protein>
    <recommendedName>
        <fullName evidence="5">Glutamate--cysteine ligase EgtA</fullName>
        <ecNumber evidence="5">6.3.2.2</ecNumber>
    </recommendedName>
    <alternativeName>
        <fullName evidence="5">Gamma-glutamylcysteine synthase</fullName>
        <shortName evidence="5">GCS</shortName>
        <shortName evidence="5">Gamma-ECS</shortName>
    </alternativeName>
</protein>
<reference evidence="7 8" key="1">
    <citation type="submission" date="2020-08" db="EMBL/GenBank/DDBJ databases">
        <title>Genomic Encyclopedia of Type Strains, Phase III (KMG-III): the genomes of soil and plant-associated and newly described type strains.</title>
        <authorList>
            <person name="Whitman W."/>
        </authorList>
    </citation>
    <scope>NUCLEOTIDE SEQUENCE [LARGE SCALE GENOMIC DNA]</scope>
    <source>
        <strain evidence="7 8">CECT 8960</strain>
    </source>
</reference>
<dbReference type="HAMAP" id="MF_02034">
    <property type="entry name" value="EgtA"/>
    <property type="match status" value="1"/>
</dbReference>
<dbReference type="Proteomes" id="UP000520767">
    <property type="component" value="Unassembled WGS sequence"/>
</dbReference>
<dbReference type="GO" id="GO:0004357">
    <property type="term" value="F:glutamate-cysteine ligase activity"/>
    <property type="evidence" value="ECO:0007669"/>
    <property type="project" value="UniProtKB-UniRule"/>
</dbReference>
<organism evidence="7 8">
    <name type="scientific">Actinophytocola algeriensis</name>
    <dbReference type="NCBI Taxonomy" id="1768010"/>
    <lineage>
        <taxon>Bacteria</taxon>
        <taxon>Bacillati</taxon>
        <taxon>Actinomycetota</taxon>
        <taxon>Actinomycetes</taxon>
        <taxon>Pseudonocardiales</taxon>
        <taxon>Pseudonocardiaceae</taxon>
    </lineage>
</organism>
<dbReference type="Pfam" id="PF04107">
    <property type="entry name" value="GCS2"/>
    <property type="match status" value="1"/>
</dbReference>
<dbReference type="AlphaFoldDB" id="A0A7W7QDL8"/>
<evidence type="ECO:0000256" key="1">
    <source>
        <dbReference type="ARBA" id="ARBA00022598"/>
    </source>
</evidence>
<comment type="similarity">
    <text evidence="5 6">Belongs to the glutamate--cysteine ligase type 2 family. EgtA subfamily.</text>
</comment>
<name>A0A7W7QDL8_9PSEU</name>
<dbReference type="EMBL" id="JACHJQ010000010">
    <property type="protein sequence ID" value="MBB4911589.1"/>
    <property type="molecule type" value="Genomic_DNA"/>
</dbReference>
<gene>
    <name evidence="5" type="primary">egtA</name>
    <name evidence="7" type="ORF">FHR82_007859</name>
</gene>
<dbReference type="InterPro" id="IPR006336">
    <property type="entry name" value="GCS2"/>
</dbReference>
<sequence length="429" mass="45816">MLSGDTGEAVRKRGAGALALSVEDAHRRIQQAALTESAVGRIGLELENHVVDLGDPARPVCWDRLEPLPAAVREAAGACAVSREPGGQLELSAPPRASVSAAVAALRADLDRVRAALAPHGVGLAQVGTDPLRTPRRANPSDRYRAMEEHFAAVGTVVPGRVTMNATASVQVNLDAGPRRVWPDRVAHAYRLGPALVAISATSPWLCGAPTGWQSSRLRAWFGLDQRRCLPFFDAGSRGTVTDPTTAWARFALRAPLMFVRTGDGLSAVRADVTFEQWVTGEVRLSGRSPTVADLDLHLTTLFPPVRMRGYLELRYLDALPTRWWPAVVAVTTTLMDDPVAADLAAEAAEPTDSLWSQAAHQGLADPRLANAASRCLHIAADRVPTELRPAVADLVDLVESGRSPGDLLAERFRAIGPQAALAELARST</sequence>
<dbReference type="PIRSF" id="PIRSF017901">
    <property type="entry name" value="GCL"/>
    <property type="match status" value="1"/>
</dbReference>
<dbReference type="PANTHER" id="PTHR34378:SF1">
    <property type="entry name" value="GLUTAMATE--CYSTEINE LIGASE, CHLOROPLASTIC"/>
    <property type="match status" value="1"/>
</dbReference>
<dbReference type="GO" id="GO:0052699">
    <property type="term" value="P:ergothioneine biosynthetic process"/>
    <property type="evidence" value="ECO:0007669"/>
    <property type="project" value="UniProtKB-UniRule"/>
</dbReference>
<keyword evidence="1 5" id="KW-0436">Ligase</keyword>
<evidence type="ECO:0000256" key="6">
    <source>
        <dbReference type="PIRNR" id="PIRNR017901"/>
    </source>
</evidence>
<evidence type="ECO:0000256" key="2">
    <source>
        <dbReference type="ARBA" id="ARBA00022741"/>
    </source>
</evidence>
<comment type="caution">
    <text evidence="7">The sequence shown here is derived from an EMBL/GenBank/DDBJ whole genome shotgun (WGS) entry which is preliminary data.</text>
</comment>
<keyword evidence="3 5" id="KW-0067">ATP-binding</keyword>
<evidence type="ECO:0000313" key="7">
    <source>
        <dbReference type="EMBL" id="MBB4911589.1"/>
    </source>
</evidence>
<dbReference type="InterPro" id="IPR014746">
    <property type="entry name" value="Gln_synth/guanido_kin_cat_dom"/>
</dbReference>
<dbReference type="SUPFAM" id="SSF55931">
    <property type="entry name" value="Glutamine synthetase/guanido kinase"/>
    <property type="match status" value="1"/>
</dbReference>
<comment type="pathway">
    <text evidence="5">Amino-acid biosynthesis; ergothioneine biosynthesis.</text>
</comment>
<dbReference type="InterPro" id="IPR017809">
    <property type="entry name" value="EgtA_Actinobacteria"/>
</dbReference>